<accession>A0AA96EQL7</accession>
<proteinExistence type="predicted"/>
<protein>
    <submittedName>
        <fullName evidence="1">Uncharacterized protein</fullName>
    </submittedName>
</protein>
<evidence type="ECO:0000313" key="1">
    <source>
        <dbReference type="EMBL" id="WNL50531.1"/>
    </source>
</evidence>
<sequence length="145" mass="17458">MYRFLENAEYVSWRCLERENFQEEKRRLFQNKEKFLKPNLPNKFLDFLCPKELPWPEKSKLVLAAFEKKDSERLALLMNAEECTRFLERMDENFSGPIDFYKDIFFRGALDIQLLLYEREQLGSASGYEELASFFCNLLLEIKDK</sequence>
<reference evidence="1" key="1">
    <citation type="submission" date="2023-07" db="EMBL/GenBank/DDBJ databases">
        <authorList>
            <person name="Xia Y."/>
        </authorList>
    </citation>
    <scope>NUCLEOTIDE SEQUENCE</scope>
    <source>
        <strain evidence="1">E</strain>
    </source>
</reference>
<dbReference type="EMBL" id="OR343189">
    <property type="protein sequence ID" value="WNL50531.1"/>
    <property type="molecule type" value="Genomic_DNA"/>
</dbReference>
<gene>
    <name evidence="1" type="ORF">MarDSR_492</name>
</gene>
<name>A0AA96EQL7_9VIRU</name>
<organism evidence="1">
    <name type="scientific">Marseillevirus sp</name>
    <dbReference type="NCBI Taxonomy" id="2809551"/>
    <lineage>
        <taxon>Viruses</taxon>
        <taxon>Varidnaviria</taxon>
        <taxon>Bamfordvirae</taxon>
        <taxon>Nucleocytoviricota</taxon>
        <taxon>Megaviricetes</taxon>
        <taxon>Pimascovirales</taxon>
        <taxon>Pimascovirales incertae sedis</taxon>
        <taxon>Marseilleviridae</taxon>
        <taxon>Marseillevirus</taxon>
    </lineage>
</organism>